<keyword evidence="5" id="KW-1185">Reference proteome</keyword>
<dbReference type="PANTHER" id="PTHR23325">
    <property type="entry name" value="SERUM RESPONSE FACTOR-BINDING"/>
    <property type="match status" value="1"/>
</dbReference>
<feature type="compositionally biased region" description="Basic and acidic residues" evidence="2">
    <location>
        <begin position="422"/>
        <end position="431"/>
    </location>
</feature>
<feature type="domain" description="Bud22" evidence="3">
    <location>
        <begin position="17"/>
        <end position="456"/>
    </location>
</feature>
<feature type="compositionally biased region" description="Acidic residues" evidence="2">
    <location>
        <begin position="329"/>
        <end position="338"/>
    </location>
</feature>
<dbReference type="GO" id="GO:0030686">
    <property type="term" value="C:90S preribosome"/>
    <property type="evidence" value="ECO:0007669"/>
    <property type="project" value="TreeGrafter"/>
</dbReference>
<protein>
    <submittedName>
        <fullName evidence="4">Bud-site selection protein</fullName>
    </submittedName>
</protein>
<dbReference type="Proteomes" id="UP000094389">
    <property type="component" value="Unassembled WGS sequence"/>
</dbReference>
<evidence type="ECO:0000256" key="1">
    <source>
        <dbReference type="ARBA" id="ARBA00023054"/>
    </source>
</evidence>
<accession>A0A1E4RVV5</accession>
<sequence>MGEKKNLLWRLDLLEHHFLNTKVRFARTKALLKAKGKKKAHLLPESKDEAIKEIEGLKLDILERKIHSSLVKYNRAIKKSIKAMPTKTNKDELEFLKSLDIDQISTIRIVKSIQSIFKLNPKRIEYAPGFVPDWIIDIVKDKTNVKNPSHFYNSLTPEQRNWYSKLMNKKDVQAIADIIENSFKIVFGPTGKHNKKDIEDVETTDSESDDDDESNDSVDSGKVKNLSKLQDDDHADSNEDDDFEKYAEFDNLIAGSDEDNSDVELDNTINYNEVTDEEPSDVEEEEDEEDDFFVEHVKEKKEKKEKTTKKEKKEKIKLPELQYGYISGSDDEDIDEDEVVKNATQPKKNRRGQRARQKIWEQKYGRGAKHIQKEKEKVRLEREQKQREYEERVAKRAAKAAITGSNSTPLGERKNATTGSEVEPKQEKELHPSWIAKKKQEEALKNVKFSGKKIVF</sequence>
<dbReference type="GeneID" id="30991624"/>
<feature type="compositionally biased region" description="Basic residues" evidence="2">
    <location>
        <begin position="347"/>
        <end position="357"/>
    </location>
</feature>
<dbReference type="AlphaFoldDB" id="A0A1E4RVV5"/>
<evidence type="ECO:0000256" key="2">
    <source>
        <dbReference type="SAM" id="MobiDB-lite"/>
    </source>
</evidence>
<dbReference type="OrthoDB" id="3364872at2759"/>
<keyword evidence="1" id="KW-0175">Coiled coil</keyword>
<organism evidence="4 5">
    <name type="scientific">Cyberlindnera jadinii (strain ATCC 18201 / CBS 1600 / BCRC 20928 / JCM 3617 / NBRC 0987 / NRRL Y-1542)</name>
    <name type="common">Torula yeast</name>
    <name type="synonym">Candida utilis</name>
    <dbReference type="NCBI Taxonomy" id="983966"/>
    <lineage>
        <taxon>Eukaryota</taxon>
        <taxon>Fungi</taxon>
        <taxon>Dikarya</taxon>
        <taxon>Ascomycota</taxon>
        <taxon>Saccharomycotina</taxon>
        <taxon>Saccharomycetes</taxon>
        <taxon>Phaffomycetales</taxon>
        <taxon>Phaffomycetaceae</taxon>
        <taxon>Cyberlindnera</taxon>
    </lineage>
</organism>
<evidence type="ECO:0000259" key="3">
    <source>
        <dbReference type="Pfam" id="PF09073"/>
    </source>
</evidence>
<feature type="region of interest" description="Disordered" evidence="2">
    <location>
        <begin position="194"/>
        <end position="240"/>
    </location>
</feature>
<dbReference type="GO" id="GO:0005634">
    <property type="term" value="C:nucleus"/>
    <property type="evidence" value="ECO:0007669"/>
    <property type="project" value="TreeGrafter"/>
</dbReference>
<dbReference type="PANTHER" id="PTHR23325:SF1">
    <property type="entry name" value="SERUM RESPONSE FACTOR-BINDING PROTEIN 1"/>
    <property type="match status" value="1"/>
</dbReference>
<dbReference type="STRING" id="983966.A0A1E4RVV5"/>
<feature type="compositionally biased region" description="Acidic residues" evidence="2">
    <location>
        <begin position="199"/>
        <end position="216"/>
    </location>
</feature>
<evidence type="ECO:0000313" key="5">
    <source>
        <dbReference type="Proteomes" id="UP000094389"/>
    </source>
</evidence>
<proteinExistence type="predicted"/>
<dbReference type="InterPro" id="IPR015158">
    <property type="entry name" value="Bud22_dom"/>
</dbReference>
<feature type="compositionally biased region" description="Basic and acidic residues" evidence="2">
    <location>
        <begin position="371"/>
        <end position="394"/>
    </location>
</feature>
<dbReference type="EMBL" id="KV453941">
    <property type="protein sequence ID" value="ODV71407.1"/>
    <property type="molecule type" value="Genomic_DNA"/>
</dbReference>
<name>A0A1E4RVV5_CYBJN</name>
<feature type="region of interest" description="Disordered" evidence="2">
    <location>
        <begin position="326"/>
        <end position="436"/>
    </location>
</feature>
<feature type="compositionally biased region" description="Acidic residues" evidence="2">
    <location>
        <begin position="256"/>
        <end position="265"/>
    </location>
</feature>
<gene>
    <name evidence="4" type="ORF">CYBJADRAFT_186723</name>
</gene>
<dbReference type="RefSeq" id="XP_020068446.1">
    <property type="nucleotide sequence ID" value="XM_020217228.1"/>
</dbReference>
<feature type="compositionally biased region" description="Acidic residues" evidence="2">
    <location>
        <begin position="274"/>
        <end position="292"/>
    </location>
</feature>
<feature type="region of interest" description="Disordered" evidence="2">
    <location>
        <begin position="253"/>
        <end position="312"/>
    </location>
</feature>
<evidence type="ECO:0000313" key="4">
    <source>
        <dbReference type="EMBL" id="ODV71407.1"/>
    </source>
</evidence>
<feature type="compositionally biased region" description="Basic and acidic residues" evidence="2">
    <location>
        <begin position="293"/>
        <end position="305"/>
    </location>
</feature>
<dbReference type="GO" id="GO:0030490">
    <property type="term" value="P:maturation of SSU-rRNA"/>
    <property type="evidence" value="ECO:0007669"/>
    <property type="project" value="TreeGrafter"/>
</dbReference>
<dbReference type="Pfam" id="PF09073">
    <property type="entry name" value="BUD22"/>
    <property type="match status" value="1"/>
</dbReference>
<dbReference type="InterPro" id="IPR037393">
    <property type="entry name" value="Bud22/SRFB1"/>
</dbReference>
<reference evidence="4 5" key="1">
    <citation type="journal article" date="2016" name="Proc. Natl. Acad. Sci. U.S.A.">
        <title>Comparative genomics of biotechnologically important yeasts.</title>
        <authorList>
            <person name="Riley R."/>
            <person name="Haridas S."/>
            <person name="Wolfe K.H."/>
            <person name="Lopes M.R."/>
            <person name="Hittinger C.T."/>
            <person name="Goeker M."/>
            <person name="Salamov A.A."/>
            <person name="Wisecaver J.H."/>
            <person name="Long T.M."/>
            <person name="Calvey C.H."/>
            <person name="Aerts A.L."/>
            <person name="Barry K.W."/>
            <person name="Choi C."/>
            <person name="Clum A."/>
            <person name="Coughlan A.Y."/>
            <person name="Deshpande S."/>
            <person name="Douglass A.P."/>
            <person name="Hanson S.J."/>
            <person name="Klenk H.-P."/>
            <person name="LaButti K.M."/>
            <person name="Lapidus A."/>
            <person name="Lindquist E.A."/>
            <person name="Lipzen A.M."/>
            <person name="Meier-Kolthoff J.P."/>
            <person name="Ohm R.A."/>
            <person name="Otillar R.P."/>
            <person name="Pangilinan J.L."/>
            <person name="Peng Y."/>
            <person name="Rokas A."/>
            <person name="Rosa C.A."/>
            <person name="Scheuner C."/>
            <person name="Sibirny A.A."/>
            <person name="Slot J.C."/>
            <person name="Stielow J.B."/>
            <person name="Sun H."/>
            <person name="Kurtzman C.P."/>
            <person name="Blackwell M."/>
            <person name="Grigoriev I.V."/>
            <person name="Jeffries T.W."/>
        </authorList>
    </citation>
    <scope>NUCLEOTIDE SEQUENCE [LARGE SCALE GENOMIC DNA]</scope>
    <source>
        <strain evidence="5">ATCC 18201 / CBS 1600 / BCRC 20928 / JCM 3617 / NBRC 0987 / NRRL Y-1542</strain>
    </source>
</reference>
<dbReference type="OMA" id="RFPHTKK"/>